<keyword evidence="3 6" id="KW-0812">Transmembrane</keyword>
<evidence type="ECO:0000313" key="8">
    <source>
        <dbReference type="Proteomes" id="UP000242847"/>
    </source>
</evidence>
<evidence type="ECO:0000256" key="3">
    <source>
        <dbReference type="ARBA" id="ARBA00022692"/>
    </source>
</evidence>
<feature type="transmembrane region" description="Helical" evidence="6">
    <location>
        <begin position="410"/>
        <end position="434"/>
    </location>
</feature>
<dbReference type="EMBL" id="MUBC01000001">
    <property type="protein sequence ID" value="ONM45922.1"/>
    <property type="molecule type" value="Genomic_DNA"/>
</dbReference>
<evidence type="ECO:0000313" key="7">
    <source>
        <dbReference type="EMBL" id="ONM45922.1"/>
    </source>
</evidence>
<dbReference type="Pfam" id="PF01554">
    <property type="entry name" value="MatE"/>
    <property type="match status" value="2"/>
</dbReference>
<dbReference type="CDD" id="cd13136">
    <property type="entry name" value="MATE_DinF_like"/>
    <property type="match status" value="1"/>
</dbReference>
<keyword evidence="4 6" id="KW-1133">Transmembrane helix</keyword>
<dbReference type="InterPro" id="IPR002528">
    <property type="entry name" value="MATE_fam"/>
</dbReference>
<accession>A0A1S8DMN9</accession>
<evidence type="ECO:0000256" key="2">
    <source>
        <dbReference type="ARBA" id="ARBA00010199"/>
    </source>
</evidence>
<sequence>MAYWQDRAAQRRVWAIALPLILSNISVPLVGLVDTAVIGHLDAAYHLGAVAVGSTLFTFVVWLAGFLRMGTTGFAAQACGEGDGAELRRILLQSAWLAVLISLLVWLLRTPLLELGLHYLNSSAELLEHARAYFQIRLISLPAALINFVLIGWFIGAQNSRAPFAILLTVNLVNIALDLLLVALLGLGVEGAAWASVCGDLCGLLLGLALLGPVLRQYPGRFNWLRAVQLKGAALLLRVNRDILIRTLALQSVFYLLVVQGARLGDEVVAANAVLLNFLLITSHALDGLAHALEALGGHALGKRDRRALRQVLVITTGWSLLLSLAFMLAFALGGDLLIALLTDLPGVRAQAQQYLGWVAIMPLVTVWSYLLDGLFIGASRALAMRNTMLLALVCYLPLAWGLQGLNNHLVWFGFLTFMALRSLFLGGWFAWLWRADRWMPAS</sequence>
<dbReference type="GO" id="GO:0015297">
    <property type="term" value="F:antiporter activity"/>
    <property type="evidence" value="ECO:0007669"/>
    <property type="project" value="InterPro"/>
</dbReference>
<gene>
    <name evidence="7" type="ORF">BXT89_00920</name>
</gene>
<dbReference type="NCBIfam" id="TIGR00797">
    <property type="entry name" value="matE"/>
    <property type="match status" value="1"/>
</dbReference>
<comment type="subcellular location">
    <subcellularLocation>
        <location evidence="1">Membrane</location>
        <topology evidence="1">Multi-pass membrane protein</topology>
    </subcellularLocation>
</comment>
<dbReference type="PANTHER" id="PTHR42893:SF46">
    <property type="entry name" value="PROTEIN DETOXIFICATION 44, CHLOROPLASTIC"/>
    <property type="match status" value="1"/>
</dbReference>
<feature type="transmembrane region" description="Helical" evidence="6">
    <location>
        <begin position="311"/>
        <end position="335"/>
    </location>
</feature>
<dbReference type="STRING" id="254161.SAMN05216256_10423"/>
<organism evidence="7 8">
    <name type="scientific">Halopseudomonas pachastrellae</name>
    <dbReference type="NCBI Taxonomy" id="254161"/>
    <lineage>
        <taxon>Bacteria</taxon>
        <taxon>Pseudomonadati</taxon>
        <taxon>Pseudomonadota</taxon>
        <taxon>Gammaproteobacteria</taxon>
        <taxon>Pseudomonadales</taxon>
        <taxon>Pseudomonadaceae</taxon>
        <taxon>Halopseudomonas</taxon>
    </lineage>
</organism>
<feature type="transmembrane region" description="Helical" evidence="6">
    <location>
        <begin position="12"/>
        <end position="33"/>
    </location>
</feature>
<comment type="similarity">
    <text evidence="2">Belongs to the multi antimicrobial extrusion (MATE) (TC 2.A.66.1) family.</text>
</comment>
<feature type="transmembrane region" description="Helical" evidence="6">
    <location>
        <begin position="45"/>
        <end position="69"/>
    </location>
</feature>
<evidence type="ECO:0000256" key="4">
    <source>
        <dbReference type="ARBA" id="ARBA00022989"/>
    </source>
</evidence>
<protein>
    <submittedName>
        <fullName evidence="7">MATE family efflux transporter</fullName>
    </submittedName>
</protein>
<feature type="transmembrane region" description="Helical" evidence="6">
    <location>
        <begin position="388"/>
        <end position="404"/>
    </location>
</feature>
<keyword evidence="5 6" id="KW-0472">Membrane</keyword>
<evidence type="ECO:0000256" key="6">
    <source>
        <dbReference type="SAM" id="Phobius"/>
    </source>
</evidence>
<dbReference type="InterPro" id="IPR044644">
    <property type="entry name" value="DinF-like"/>
</dbReference>
<feature type="transmembrane region" description="Helical" evidence="6">
    <location>
        <begin position="355"/>
        <end position="376"/>
    </location>
</feature>
<reference evidence="7 8" key="1">
    <citation type="submission" date="2017-01" db="EMBL/GenBank/DDBJ databases">
        <title>Draft genome sequence of Pseudomonas pachastrellae type strain CCUG 46540T from a deep sea.</title>
        <authorList>
            <person name="Gomila M."/>
            <person name="Mulet M."/>
            <person name="Lalucat J."/>
            <person name="Garcia-Valdes E."/>
        </authorList>
    </citation>
    <scope>NUCLEOTIDE SEQUENCE [LARGE SCALE GENOMIC DNA]</scope>
    <source>
        <strain evidence="7 8">CCUG 46540</strain>
    </source>
</reference>
<keyword evidence="8" id="KW-1185">Reference proteome</keyword>
<name>A0A1S8DMN9_9GAMM</name>
<feature type="transmembrane region" description="Helical" evidence="6">
    <location>
        <begin position="193"/>
        <end position="215"/>
    </location>
</feature>
<evidence type="ECO:0000256" key="5">
    <source>
        <dbReference type="ARBA" id="ARBA00023136"/>
    </source>
</evidence>
<dbReference type="GO" id="GO:0005886">
    <property type="term" value="C:plasma membrane"/>
    <property type="evidence" value="ECO:0007669"/>
    <property type="project" value="TreeGrafter"/>
</dbReference>
<evidence type="ECO:0000256" key="1">
    <source>
        <dbReference type="ARBA" id="ARBA00004141"/>
    </source>
</evidence>
<feature type="transmembrane region" description="Helical" evidence="6">
    <location>
        <begin position="90"/>
        <end position="112"/>
    </location>
</feature>
<dbReference type="Proteomes" id="UP000242847">
    <property type="component" value="Unassembled WGS sequence"/>
</dbReference>
<dbReference type="AlphaFoldDB" id="A0A1S8DMN9"/>
<feature type="transmembrane region" description="Helical" evidence="6">
    <location>
        <begin position="162"/>
        <end position="187"/>
    </location>
</feature>
<proteinExistence type="inferred from homology"/>
<comment type="caution">
    <text evidence="7">The sequence shown here is derived from an EMBL/GenBank/DDBJ whole genome shotgun (WGS) entry which is preliminary data.</text>
</comment>
<dbReference type="OrthoDB" id="9789527at2"/>
<feature type="transmembrane region" description="Helical" evidence="6">
    <location>
        <begin position="132"/>
        <end position="155"/>
    </location>
</feature>
<dbReference type="GO" id="GO:0042910">
    <property type="term" value="F:xenobiotic transmembrane transporter activity"/>
    <property type="evidence" value="ECO:0007669"/>
    <property type="project" value="InterPro"/>
</dbReference>
<dbReference type="PANTHER" id="PTHR42893">
    <property type="entry name" value="PROTEIN DETOXIFICATION 44, CHLOROPLASTIC-RELATED"/>
    <property type="match status" value="1"/>
</dbReference>